<dbReference type="Gene3D" id="2.60.260.20">
    <property type="entry name" value="Urease metallochaperone UreE, N-terminal domain"/>
    <property type="match status" value="2"/>
</dbReference>
<dbReference type="Pfam" id="PF01556">
    <property type="entry name" value="DnaJ_C"/>
    <property type="match status" value="1"/>
</dbReference>
<dbReference type="SUPFAM" id="SSF46565">
    <property type="entry name" value="Chaperone J-domain"/>
    <property type="match status" value="1"/>
</dbReference>
<accession>A0A7V5U1A0</accession>
<keyword evidence="1" id="KW-0143">Chaperone</keyword>
<gene>
    <name evidence="4" type="ORF">ENK01_02275</name>
</gene>
<dbReference type="GO" id="GO:0051082">
    <property type="term" value="F:unfolded protein binding"/>
    <property type="evidence" value="ECO:0007669"/>
    <property type="project" value="InterPro"/>
</dbReference>
<dbReference type="InterPro" id="IPR001623">
    <property type="entry name" value="DnaJ_domain"/>
</dbReference>
<dbReference type="SMART" id="SM00271">
    <property type="entry name" value="DnaJ"/>
    <property type="match status" value="1"/>
</dbReference>
<dbReference type="SUPFAM" id="SSF49493">
    <property type="entry name" value="HSP40/DnaJ peptide-binding domain"/>
    <property type="match status" value="2"/>
</dbReference>
<evidence type="ECO:0000313" key="4">
    <source>
        <dbReference type="EMBL" id="HHI88755.1"/>
    </source>
</evidence>
<dbReference type="CDD" id="cd06257">
    <property type="entry name" value="DnaJ"/>
    <property type="match status" value="1"/>
</dbReference>
<comment type="caution">
    <text evidence="4">The sequence shown here is derived from an EMBL/GenBank/DDBJ whole genome shotgun (WGS) entry which is preliminary data.</text>
</comment>
<reference evidence="4" key="1">
    <citation type="journal article" date="2020" name="mSystems">
        <title>Genome- and Community-Level Interaction Insights into Carbon Utilization and Element Cycling Functions of Hydrothermarchaeota in Hydrothermal Sediment.</title>
        <authorList>
            <person name="Zhou Z."/>
            <person name="Liu Y."/>
            <person name="Xu W."/>
            <person name="Pan J."/>
            <person name="Luo Z.H."/>
            <person name="Li M."/>
        </authorList>
    </citation>
    <scope>NUCLEOTIDE SEQUENCE [LARGE SCALE GENOMIC DNA]</scope>
    <source>
        <strain evidence="4">HyVt-538</strain>
    </source>
</reference>
<dbReference type="PROSITE" id="PS50076">
    <property type="entry name" value="DNAJ_2"/>
    <property type="match status" value="1"/>
</dbReference>
<name>A0A7V5U1A0_9PROT</name>
<dbReference type="Pfam" id="PF00226">
    <property type="entry name" value="DnaJ"/>
    <property type="match status" value="1"/>
</dbReference>
<dbReference type="GO" id="GO:0042026">
    <property type="term" value="P:protein refolding"/>
    <property type="evidence" value="ECO:0007669"/>
    <property type="project" value="TreeGrafter"/>
</dbReference>
<dbReference type="Proteomes" id="UP000885806">
    <property type="component" value="Unassembled WGS sequence"/>
</dbReference>
<dbReference type="Gene3D" id="1.10.287.110">
    <property type="entry name" value="DnaJ domain"/>
    <property type="match status" value="1"/>
</dbReference>
<sequence length="314" mass="33760">MAKDPYKLLGVSKTASDKEIKSAYRKLAKKWHPDKNPGDKKAAERFKEISAAYTLLSDKELRRRYDSGEVDASGQQQNPFAGAGGMGGGFGGTYRTSAGTEIDPDLSDLFSSLFGMRGFGAQMGGAQMGGGRAHPFGRAQMPPQKGADVQYALTISMPEAIKGVVKQVRLANGRGLKIRIPEGTKDGATLRLRGKGEPGINGGPAGDARIKVTVKPHKSLRWDGKTLRMDVPITLKEAVLGGKIKVPTPKGDVNLTLKPGTNSGKTLRLKGKGVKGGDLLVRLMIELPEKLGEDLKNCVRQWSDEPNPRDKLPF</sequence>
<protein>
    <submittedName>
        <fullName evidence="4">J domain-containing protein</fullName>
    </submittedName>
</protein>
<dbReference type="PRINTS" id="PR00625">
    <property type="entry name" value="JDOMAIN"/>
</dbReference>
<feature type="region of interest" description="Disordered" evidence="2">
    <location>
        <begin position="66"/>
        <end position="86"/>
    </location>
</feature>
<feature type="domain" description="J" evidence="3">
    <location>
        <begin position="4"/>
        <end position="69"/>
    </location>
</feature>
<dbReference type="InterPro" id="IPR002939">
    <property type="entry name" value="DnaJ_C"/>
</dbReference>
<dbReference type="PANTHER" id="PTHR43096">
    <property type="entry name" value="DNAJ HOMOLOG 1, MITOCHONDRIAL-RELATED"/>
    <property type="match status" value="1"/>
</dbReference>
<evidence type="ECO:0000259" key="3">
    <source>
        <dbReference type="PROSITE" id="PS50076"/>
    </source>
</evidence>
<organism evidence="4">
    <name type="scientific">Hellea balneolensis</name>
    <dbReference type="NCBI Taxonomy" id="287478"/>
    <lineage>
        <taxon>Bacteria</taxon>
        <taxon>Pseudomonadati</taxon>
        <taxon>Pseudomonadota</taxon>
        <taxon>Alphaproteobacteria</taxon>
        <taxon>Maricaulales</taxon>
        <taxon>Robiginitomaculaceae</taxon>
        <taxon>Hellea</taxon>
    </lineage>
</organism>
<evidence type="ECO:0000256" key="2">
    <source>
        <dbReference type="SAM" id="MobiDB-lite"/>
    </source>
</evidence>
<proteinExistence type="predicted"/>
<dbReference type="AlphaFoldDB" id="A0A7V5U1A0"/>
<evidence type="ECO:0000256" key="1">
    <source>
        <dbReference type="ARBA" id="ARBA00023186"/>
    </source>
</evidence>
<dbReference type="GO" id="GO:0005737">
    <property type="term" value="C:cytoplasm"/>
    <property type="evidence" value="ECO:0007669"/>
    <property type="project" value="TreeGrafter"/>
</dbReference>
<dbReference type="EMBL" id="DROP01000154">
    <property type="protein sequence ID" value="HHI88755.1"/>
    <property type="molecule type" value="Genomic_DNA"/>
</dbReference>
<dbReference type="PANTHER" id="PTHR43096:SF52">
    <property type="entry name" value="DNAJ HOMOLOG 1, MITOCHONDRIAL-RELATED"/>
    <property type="match status" value="1"/>
</dbReference>
<dbReference type="InterPro" id="IPR036869">
    <property type="entry name" value="J_dom_sf"/>
</dbReference>
<dbReference type="CDD" id="cd10747">
    <property type="entry name" value="DnaJ_C"/>
    <property type="match status" value="1"/>
</dbReference>
<dbReference type="InterPro" id="IPR008971">
    <property type="entry name" value="HSP40/DnaJ_pept-bd"/>
</dbReference>